<accession>A0ABN7RY09</accession>
<evidence type="ECO:0000313" key="1">
    <source>
        <dbReference type="EMBL" id="CAG5086515.1"/>
    </source>
</evidence>
<name>A0ABN7RY09_OIKDI</name>
<dbReference type="EMBL" id="OU015568">
    <property type="protein sequence ID" value="CAG5086515.1"/>
    <property type="molecule type" value="Genomic_DNA"/>
</dbReference>
<protein>
    <submittedName>
        <fullName evidence="1">Oidioi.mRNA.OKI2018_I69.PAR.g11240.t1.cds</fullName>
    </submittedName>
</protein>
<reference evidence="1 2" key="1">
    <citation type="submission" date="2021-04" db="EMBL/GenBank/DDBJ databases">
        <authorList>
            <person name="Bliznina A."/>
        </authorList>
    </citation>
    <scope>NUCLEOTIDE SEQUENCE [LARGE SCALE GENOMIC DNA]</scope>
</reference>
<sequence length="343" mass="38891">MSSKNEGGCDVEPVADDVLRFKIAGSKLKHSCFRVALPGKSRFSGNAKVNRSDADVTFAFHVLDYLYVVILTLVSESLLTVDIDFGVDHNFEETGKAEFVDAIDTDTAKKIKSNKPNNSLLKEKSGRLFFEMKTVSDNRIKIPYDPELTIKDLKLLVLCFALHRDWEFNNAFHLFFMAAELTDDFQKLSQIPRFGPNSVIHITNTGGQGGRTFMTPYLENLNNMEILLRNANECNNFAKRNQNALERDRFSEPVFGTELNDSFPCFGDITERIGELMVSYSTQLNRLADVLDKDERLVQNTQKYEETKQIIQNNLDTARYAGPLMKNLTSVRVCLTNNRLNAS</sequence>
<dbReference type="Proteomes" id="UP001158576">
    <property type="component" value="Chromosome PAR"/>
</dbReference>
<organism evidence="1 2">
    <name type="scientific">Oikopleura dioica</name>
    <name type="common">Tunicate</name>
    <dbReference type="NCBI Taxonomy" id="34765"/>
    <lineage>
        <taxon>Eukaryota</taxon>
        <taxon>Metazoa</taxon>
        <taxon>Chordata</taxon>
        <taxon>Tunicata</taxon>
        <taxon>Appendicularia</taxon>
        <taxon>Copelata</taxon>
        <taxon>Oikopleuridae</taxon>
        <taxon>Oikopleura</taxon>
    </lineage>
</organism>
<keyword evidence="2" id="KW-1185">Reference proteome</keyword>
<proteinExistence type="predicted"/>
<gene>
    <name evidence="1" type="ORF">OKIOD_LOCUS2798</name>
</gene>
<evidence type="ECO:0000313" key="2">
    <source>
        <dbReference type="Proteomes" id="UP001158576"/>
    </source>
</evidence>